<evidence type="ECO:0000256" key="2">
    <source>
        <dbReference type="ARBA" id="ARBA00010752"/>
    </source>
</evidence>
<dbReference type="EMBL" id="BARU01000391">
    <property type="protein sequence ID" value="GAH20175.1"/>
    <property type="molecule type" value="Genomic_DNA"/>
</dbReference>
<evidence type="ECO:0000256" key="1">
    <source>
        <dbReference type="ARBA" id="ARBA00004496"/>
    </source>
</evidence>
<proteinExistence type="inferred from homology"/>
<feature type="compositionally biased region" description="Basic and acidic residues" evidence="9">
    <location>
        <begin position="355"/>
        <end position="368"/>
    </location>
</feature>
<evidence type="ECO:0000256" key="5">
    <source>
        <dbReference type="ARBA" id="ARBA00022695"/>
    </source>
</evidence>
<accession>X1EII5</accession>
<keyword evidence="8" id="KW-0238">DNA-binding</keyword>
<dbReference type="GO" id="GO:0005737">
    <property type="term" value="C:cytoplasm"/>
    <property type="evidence" value="ECO:0007669"/>
    <property type="project" value="UniProtKB-SubCell"/>
</dbReference>
<keyword evidence="7" id="KW-0239">DNA-directed DNA polymerase</keyword>
<keyword evidence="5" id="KW-0548">Nucleotidyltransferase</keyword>
<keyword evidence="3" id="KW-0963">Cytoplasm</keyword>
<dbReference type="InterPro" id="IPR046938">
    <property type="entry name" value="DNA_clamp_sf"/>
</dbReference>
<comment type="subcellular location">
    <subcellularLocation>
        <location evidence="1">Cytoplasm</location>
    </subcellularLocation>
</comment>
<feature type="domain" description="DNA polymerase III beta sliding clamp central" evidence="10">
    <location>
        <begin position="121"/>
        <end position="235"/>
    </location>
</feature>
<dbReference type="SUPFAM" id="SSF55979">
    <property type="entry name" value="DNA clamp"/>
    <property type="match status" value="2"/>
</dbReference>
<dbReference type="Gene3D" id="3.10.150.10">
    <property type="entry name" value="DNA Polymerase III, subunit A, domain 2"/>
    <property type="match status" value="2"/>
</dbReference>
<evidence type="ECO:0000256" key="8">
    <source>
        <dbReference type="ARBA" id="ARBA00023125"/>
    </source>
</evidence>
<feature type="region of interest" description="Disordered" evidence="9">
    <location>
        <begin position="355"/>
        <end position="379"/>
    </location>
</feature>
<evidence type="ECO:0000313" key="11">
    <source>
        <dbReference type="EMBL" id="GAH20175.1"/>
    </source>
</evidence>
<comment type="similarity">
    <text evidence="2">Belongs to the beta sliding clamp family.</text>
</comment>
<dbReference type="InterPro" id="IPR022637">
    <property type="entry name" value="DNA_polIII_beta_cen"/>
</dbReference>
<dbReference type="CDD" id="cd00140">
    <property type="entry name" value="beta_clamp"/>
    <property type="match status" value="1"/>
</dbReference>
<gene>
    <name evidence="11" type="ORF">S03H2_01362</name>
</gene>
<dbReference type="InterPro" id="IPR001001">
    <property type="entry name" value="DNA_polIII_beta"/>
</dbReference>
<keyword evidence="6" id="KW-0235">DNA replication</keyword>
<organism evidence="11">
    <name type="scientific">marine sediment metagenome</name>
    <dbReference type="NCBI Taxonomy" id="412755"/>
    <lineage>
        <taxon>unclassified sequences</taxon>
        <taxon>metagenomes</taxon>
        <taxon>ecological metagenomes</taxon>
    </lineage>
</organism>
<evidence type="ECO:0000259" key="10">
    <source>
        <dbReference type="Pfam" id="PF02767"/>
    </source>
</evidence>
<name>X1EII5_9ZZZZ</name>
<dbReference type="AlphaFoldDB" id="X1EII5"/>
<dbReference type="SMART" id="SM00480">
    <property type="entry name" value="POL3Bc"/>
    <property type="match status" value="1"/>
</dbReference>
<protein>
    <recommendedName>
        <fullName evidence="10">DNA polymerase III beta sliding clamp central domain-containing protein</fullName>
    </recommendedName>
</protein>
<feature type="non-terminal residue" evidence="11">
    <location>
        <position position="397"/>
    </location>
</feature>
<dbReference type="GO" id="GO:0006271">
    <property type="term" value="P:DNA strand elongation involved in DNA replication"/>
    <property type="evidence" value="ECO:0007669"/>
    <property type="project" value="TreeGrafter"/>
</dbReference>
<comment type="caution">
    <text evidence="11">The sequence shown here is derived from an EMBL/GenBank/DDBJ whole genome shotgun (WGS) entry which is preliminary data.</text>
</comment>
<dbReference type="GO" id="GO:0009360">
    <property type="term" value="C:DNA polymerase III complex"/>
    <property type="evidence" value="ECO:0007669"/>
    <property type="project" value="InterPro"/>
</dbReference>
<reference evidence="11" key="1">
    <citation type="journal article" date="2014" name="Front. Microbiol.">
        <title>High frequency of phylogenetically diverse reductive dehalogenase-homologous genes in deep subseafloor sedimentary metagenomes.</title>
        <authorList>
            <person name="Kawai M."/>
            <person name="Futagami T."/>
            <person name="Toyoda A."/>
            <person name="Takaki Y."/>
            <person name="Nishi S."/>
            <person name="Hori S."/>
            <person name="Arai W."/>
            <person name="Tsubouchi T."/>
            <person name="Morono Y."/>
            <person name="Uchiyama I."/>
            <person name="Ito T."/>
            <person name="Fujiyama A."/>
            <person name="Inagaki F."/>
            <person name="Takami H."/>
        </authorList>
    </citation>
    <scope>NUCLEOTIDE SEQUENCE</scope>
    <source>
        <strain evidence="11">Expedition CK06-06</strain>
    </source>
</reference>
<evidence type="ECO:0000256" key="4">
    <source>
        <dbReference type="ARBA" id="ARBA00022679"/>
    </source>
</evidence>
<evidence type="ECO:0000256" key="9">
    <source>
        <dbReference type="SAM" id="MobiDB-lite"/>
    </source>
</evidence>
<dbReference type="GO" id="GO:0003887">
    <property type="term" value="F:DNA-directed DNA polymerase activity"/>
    <property type="evidence" value="ECO:0007669"/>
    <property type="project" value="UniProtKB-KW"/>
</dbReference>
<dbReference type="PANTHER" id="PTHR30478:SF0">
    <property type="entry name" value="BETA SLIDING CLAMP"/>
    <property type="match status" value="1"/>
</dbReference>
<keyword evidence="4" id="KW-0808">Transferase</keyword>
<dbReference type="GO" id="GO:0008408">
    <property type="term" value="F:3'-5' exonuclease activity"/>
    <property type="evidence" value="ECO:0007669"/>
    <property type="project" value="InterPro"/>
</dbReference>
<sequence length="397" mass="42598">MEQLNIVGKRSGEGFVAHKAMLVNALSRALADRVMLMDLTIGRKGLLGYLKALGGSNIVKVIPSNGSASVSQATNKRLKVICGANTSYLADSDWIGDKTPLTLCQVRVSPCNSVKPNVGTIELANALNRVLPFASKDDDRPVLACVNFVAKDGKLTLVSADGFRLAKVTLDYDDGEGEALINRDNLIGVANALRRAKRAKVSFEPGGETIGGYSLIIDTELIRYKSASVNGDYPDYEKLIPTEFNCFASFDTIEAIKAVNSLKALSDNPKAYPIDLTIGGGMVVMANPDDKGQAELVADTDGEGFVRIDGQYLGQVLRACGGMVDFKLLNASSPMLFTSDGYQVVVMPMMTDKANEQAKAEREAKAEQPHPTTAWGEAEKRAKVVSEELAKQAEQAV</sequence>
<evidence type="ECO:0000256" key="3">
    <source>
        <dbReference type="ARBA" id="ARBA00022490"/>
    </source>
</evidence>
<evidence type="ECO:0000256" key="7">
    <source>
        <dbReference type="ARBA" id="ARBA00022932"/>
    </source>
</evidence>
<dbReference type="Pfam" id="PF02767">
    <property type="entry name" value="DNA_pol3_beta_2"/>
    <property type="match status" value="1"/>
</dbReference>
<dbReference type="PANTHER" id="PTHR30478">
    <property type="entry name" value="DNA POLYMERASE III SUBUNIT BETA"/>
    <property type="match status" value="1"/>
</dbReference>
<dbReference type="GO" id="GO:0003677">
    <property type="term" value="F:DNA binding"/>
    <property type="evidence" value="ECO:0007669"/>
    <property type="project" value="UniProtKB-KW"/>
</dbReference>
<evidence type="ECO:0000256" key="6">
    <source>
        <dbReference type="ARBA" id="ARBA00022705"/>
    </source>
</evidence>